<keyword evidence="5 13" id="KW-0808">Transferase</keyword>
<evidence type="ECO:0000256" key="9">
    <source>
        <dbReference type="ARBA" id="ARBA00022895"/>
    </source>
</evidence>
<evidence type="ECO:0000256" key="6">
    <source>
        <dbReference type="ARBA" id="ARBA00022695"/>
    </source>
</evidence>
<keyword evidence="16" id="KW-1185">Reference proteome</keyword>
<protein>
    <recommendedName>
        <fullName evidence="3 13">Telomerase reverse transcriptase</fullName>
        <ecNumber evidence="2 13">2.7.7.49</ecNumber>
    </recommendedName>
    <alternativeName>
        <fullName evidence="13">Telomerase catalytic subunit</fullName>
    </alternativeName>
</protein>
<evidence type="ECO:0000256" key="4">
    <source>
        <dbReference type="ARBA" id="ARBA00022454"/>
    </source>
</evidence>
<dbReference type="PRINTS" id="PR01365">
    <property type="entry name" value="TELOMERASERT"/>
</dbReference>
<gene>
    <name evidence="15" type="ORF">AGOS_AFR494W</name>
</gene>
<keyword evidence="7 13" id="KW-0479">Metal-binding</keyword>
<comment type="subcellular location">
    <subcellularLocation>
        <location evidence="13">Nucleus</location>
    </subcellularLocation>
    <subcellularLocation>
        <location evidence="13">Chromosome</location>
        <location evidence="13">Telomere</location>
    </subcellularLocation>
</comment>
<dbReference type="eggNOG" id="KOG1005">
    <property type="taxonomic scope" value="Eukaryota"/>
</dbReference>
<evidence type="ECO:0000256" key="1">
    <source>
        <dbReference type="ARBA" id="ARBA00008001"/>
    </source>
</evidence>
<proteinExistence type="inferred from homology"/>
<dbReference type="GO" id="GO:0003720">
    <property type="term" value="F:telomerase activity"/>
    <property type="evidence" value="ECO:0000318"/>
    <property type="project" value="GO_Central"/>
</dbReference>
<dbReference type="SUPFAM" id="SSF56672">
    <property type="entry name" value="DNA/RNA polymerases"/>
    <property type="match status" value="1"/>
</dbReference>
<evidence type="ECO:0000256" key="3">
    <source>
        <dbReference type="ARBA" id="ARBA00016182"/>
    </source>
</evidence>
<dbReference type="GO" id="GO:0042162">
    <property type="term" value="F:telomeric DNA binding"/>
    <property type="evidence" value="ECO:0000318"/>
    <property type="project" value="GO_Central"/>
</dbReference>
<evidence type="ECO:0000256" key="5">
    <source>
        <dbReference type="ARBA" id="ARBA00022679"/>
    </source>
</evidence>
<dbReference type="InterPro" id="IPR000477">
    <property type="entry name" value="RT_dom"/>
</dbReference>
<dbReference type="PROSITE" id="PS50878">
    <property type="entry name" value="RT_POL"/>
    <property type="match status" value="1"/>
</dbReference>
<name>Q752S9_EREGS</name>
<accession>Q752S9</accession>
<evidence type="ECO:0000313" key="16">
    <source>
        <dbReference type="Proteomes" id="UP000000591"/>
    </source>
</evidence>
<dbReference type="InterPro" id="IPR021891">
    <property type="entry name" value="Telomerase_RBD"/>
</dbReference>
<evidence type="ECO:0000256" key="7">
    <source>
        <dbReference type="ARBA" id="ARBA00022723"/>
    </source>
</evidence>
<keyword evidence="9 13" id="KW-0779">Telomere</keyword>
<comment type="catalytic activity">
    <reaction evidence="12 13">
        <text>DNA(n) + a 2'-deoxyribonucleoside 5'-triphosphate = DNA(n+1) + diphosphate</text>
        <dbReference type="Rhea" id="RHEA:22508"/>
        <dbReference type="Rhea" id="RHEA-COMP:17339"/>
        <dbReference type="Rhea" id="RHEA-COMP:17340"/>
        <dbReference type="ChEBI" id="CHEBI:33019"/>
        <dbReference type="ChEBI" id="CHEBI:61560"/>
        <dbReference type="ChEBI" id="CHEBI:173112"/>
        <dbReference type="EC" id="2.7.7.49"/>
    </reaction>
</comment>
<dbReference type="KEGG" id="ago:AGOS_AFR494W"/>
<comment type="similarity">
    <text evidence="1 13">Belongs to the reverse transcriptase family. Telomerase subfamily.</text>
</comment>
<dbReference type="EC" id="2.7.7.49" evidence="2 13"/>
<dbReference type="Pfam" id="PF00078">
    <property type="entry name" value="RVT_1"/>
    <property type="match status" value="1"/>
</dbReference>
<dbReference type="GO" id="GO:0070034">
    <property type="term" value="F:telomerase RNA binding"/>
    <property type="evidence" value="ECO:0000318"/>
    <property type="project" value="GO_Central"/>
</dbReference>
<dbReference type="GeneID" id="4622320"/>
<dbReference type="RefSeq" id="NP_986041.1">
    <property type="nucleotide sequence ID" value="NM_212177.1"/>
</dbReference>
<evidence type="ECO:0000313" key="15">
    <source>
        <dbReference type="EMBL" id="AAS53865.1"/>
    </source>
</evidence>
<dbReference type="PANTHER" id="PTHR12066">
    <property type="entry name" value="TELOMERASE REVERSE TRANSCRIPTASE"/>
    <property type="match status" value="1"/>
</dbReference>
<evidence type="ECO:0000256" key="8">
    <source>
        <dbReference type="ARBA" id="ARBA00022842"/>
    </source>
</evidence>
<keyword evidence="11 13" id="KW-0539">Nucleus</keyword>
<dbReference type="AlphaFoldDB" id="Q752S9"/>
<dbReference type="GO" id="GO:0046872">
    <property type="term" value="F:metal ion binding"/>
    <property type="evidence" value="ECO:0007669"/>
    <property type="project" value="UniProtKB-KW"/>
</dbReference>
<reference evidence="16" key="2">
    <citation type="journal article" date="2013" name="G3 (Bethesda)">
        <title>Genomes of Ashbya fungi isolated from insects reveal four mating-type loci, numerous translocations, lack of transposons, and distinct gene duplications.</title>
        <authorList>
            <person name="Dietrich F.S."/>
            <person name="Voegeli S."/>
            <person name="Kuo S."/>
            <person name="Philippsen P."/>
        </authorList>
    </citation>
    <scope>GENOME REANNOTATION</scope>
    <source>
        <strain evidence="16">ATCC 10895 / CBS 109.51 / FGSC 9923 / NRRL Y-1056</strain>
    </source>
</reference>
<keyword evidence="8 13" id="KW-0460">Magnesium</keyword>
<dbReference type="EMBL" id="AE016819">
    <property type="protein sequence ID" value="AAS53865.1"/>
    <property type="molecule type" value="Genomic_DNA"/>
</dbReference>
<dbReference type="Pfam" id="PF12009">
    <property type="entry name" value="Telomerase_RBD"/>
    <property type="match status" value="1"/>
</dbReference>
<comment type="function">
    <text evidence="13">Telomerase is a ribonucleoprotein enzyme essential for the replication of chromosome termini in most eukaryotes. It elongates telomeres. It is a reverse transcriptase that adds simple sequence repeats to chromosome ends by copying a template sequence within the RNA component of the enzyme.</text>
</comment>
<dbReference type="HOGENOM" id="CLU_012565_0_0_1"/>
<reference evidence="15 16" key="1">
    <citation type="journal article" date="2004" name="Science">
        <title>The Ashbya gossypii genome as a tool for mapping the ancient Saccharomyces cerevisiae genome.</title>
        <authorList>
            <person name="Dietrich F.S."/>
            <person name="Voegeli S."/>
            <person name="Brachat S."/>
            <person name="Lerch A."/>
            <person name="Gates K."/>
            <person name="Steiner S."/>
            <person name="Mohr C."/>
            <person name="Pohlmann R."/>
            <person name="Luedi P."/>
            <person name="Choi S."/>
            <person name="Wing R.A."/>
            <person name="Flavier A."/>
            <person name="Gaffney T.D."/>
            <person name="Philippsen P."/>
        </authorList>
    </citation>
    <scope>NUCLEOTIDE SEQUENCE [LARGE SCALE GENOMIC DNA]</scope>
    <source>
        <strain evidence="16">ATCC 10895 / CBS 109.51 / FGSC 9923 / NRRL Y-1056</strain>
    </source>
</reference>
<keyword evidence="4 13" id="KW-0158">Chromosome</keyword>
<dbReference type="OMA" id="FRSTWIT"/>
<evidence type="ECO:0000256" key="13">
    <source>
        <dbReference type="RuleBase" id="RU365061"/>
    </source>
</evidence>
<sequence length="853" mass="98872">MQCLESFIDNKLPFAIASGGNAVKWELRLLNGLGSLVQEHYVVENAEKLGLPNTSRTHEEVINQCIICLLDRRLFNNVLTYGYRLANEPELSSRLHCLYTNTSSSTLRTGLWQMLHEAIGTANFTHLLVNCSIFRYDGRYFHQVTGNALNEPHKPPIWWLRREGLLLQGELATREDIDNTGFMYRNLGIIKWRGLLPDDIEELAAEVFGELPTDMVMLRGLMAKMARNYSRVKFRRIIDCICPRRSVQAAGSNEELKSDLKLVTRLILVLVDKIVPLELFGSKRNKAKLFKRISELLALNLNSRMPFAYVITGINTNDIMWDAGSCSNRQIYFEDFVYWLVRTFIPRLVGSIFYCSELSSQVTTVYIRQDVWREISRPFLNWYFQVYLHENKDCSAHGSFVASDYNHRYLRLIPKRHKGQFRVLAIPCKGIDEEDKREYEDYVRTVIKPVQQILEYLRMRRAVRFQRLYSPAQIAKYIGEFRSSILTKHKVIPPLFVLKFDIASCYDSIPMIKVTEVVQKLMKDETCFYLRKMLIYDTKHHIIKRKSAVNGNLQASDGSIIIDNSQTMYFSKEEIMSVLEMETKRTAFRWHGNCFLRKDGIFQGSQLSSCLVDIVYDDLLESYKEFGTPPGHASLVMKLADDFLVISTSKEHVDRLKTLLHHGFQDYNASVNRDKVMSFYSPELSDPIFSFCSVNINILKLEVWKPKETYNKLQSYLSSANKLYKKLRWLFESRMAYEITQPTYNSWEAIVTHVEQATINLAETYSTCFSRHTKCVATFSEFIDGIVGAALKNCLHAENRTKRYIELRSIILSSFTETLKKKKSTFAEIVEFLQLQQGKPKDKLRCSEAEVAS</sequence>
<evidence type="ECO:0000256" key="11">
    <source>
        <dbReference type="ARBA" id="ARBA00023242"/>
    </source>
</evidence>
<keyword evidence="10 13" id="KW-0695">RNA-directed DNA polymerase</keyword>
<dbReference type="PANTHER" id="PTHR12066:SF0">
    <property type="entry name" value="TELOMERASE REVERSE TRANSCRIPTASE"/>
    <property type="match status" value="1"/>
</dbReference>
<dbReference type="CDD" id="cd01648">
    <property type="entry name" value="TERT"/>
    <property type="match status" value="1"/>
</dbReference>
<dbReference type="GO" id="GO:0000333">
    <property type="term" value="C:telomerase catalytic core complex"/>
    <property type="evidence" value="ECO:0000318"/>
    <property type="project" value="GO_Central"/>
</dbReference>
<evidence type="ECO:0000256" key="10">
    <source>
        <dbReference type="ARBA" id="ARBA00022918"/>
    </source>
</evidence>
<dbReference type="FunCoup" id="Q752S9">
    <property type="interactions" value="329"/>
</dbReference>
<evidence type="ECO:0000256" key="2">
    <source>
        <dbReference type="ARBA" id="ARBA00012493"/>
    </source>
</evidence>
<dbReference type="SMART" id="SM00975">
    <property type="entry name" value="Telomerase_RBD"/>
    <property type="match status" value="1"/>
</dbReference>
<feature type="domain" description="Reverse transcriptase" evidence="14">
    <location>
        <begin position="394"/>
        <end position="696"/>
    </location>
</feature>
<dbReference type="STRING" id="284811.Q752S9"/>
<dbReference type="InterPro" id="IPR043502">
    <property type="entry name" value="DNA/RNA_pol_sf"/>
</dbReference>
<dbReference type="Proteomes" id="UP000000591">
    <property type="component" value="Chromosome VI"/>
</dbReference>
<dbReference type="InParanoid" id="Q752S9"/>
<dbReference type="InterPro" id="IPR003545">
    <property type="entry name" value="Telomerase_RT"/>
</dbReference>
<organism evidence="15 16">
    <name type="scientific">Eremothecium gossypii (strain ATCC 10895 / CBS 109.51 / FGSC 9923 / NRRL Y-1056)</name>
    <name type="common">Yeast</name>
    <name type="synonym">Ashbya gossypii</name>
    <dbReference type="NCBI Taxonomy" id="284811"/>
    <lineage>
        <taxon>Eukaryota</taxon>
        <taxon>Fungi</taxon>
        <taxon>Dikarya</taxon>
        <taxon>Ascomycota</taxon>
        <taxon>Saccharomycotina</taxon>
        <taxon>Saccharomycetes</taxon>
        <taxon>Saccharomycetales</taxon>
        <taxon>Saccharomycetaceae</taxon>
        <taxon>Eremothecium</taxon>
    </lineage>
</organism>
<dbReference type="GO" id="GO:0007004">
    <property type="term" value="P:telomere maintenance via telomerase"/>
    <property type="evidence" value="ECO:0000318"/>
    <property type="project" value="GO_Central"/>
</dbReference>
<dbReference type="Gene3D" id="1.10.132.70">
    <property type="match status" value="1"/>
</dbReference>
<evidence type="ECO:0000259" key="14">
    <source>
        <dbReference type="PROSITE" id="PS50878"/>
    </source>
</evidence>
<dbReference type="GO" id="GO:0000781">
    <property type="term" value="C:chromosome, telomeric region"/>
    <property type="evidence" value="ECO:0007669"/>
    <property type="project" value="UniProtKB-SubCell"/>
</dbReference>
<dbReference type="OrthoDB" id="289721at2759"/>
<evidence type="ECO:0000256" key="12">
    <source>
        <dbReference type="ARBA" id="ARBA00048173"/>
    </source>
</evidence>
<keyword evidence="6 13" id="KW-0548">Nucleotidyltransferase</keyword>